<dbReference type="OrthoDB" id="3597573at2759"/>
<proteinExistence type="predicted"/>
<evidence type="ECO:0000313" key="1">
    <source>
        <dbReference type="EMBL" id="RKF59902.1"/>
    </source>
</evidence>
<evidence type="ECO:0000313" key="2">
    <source>
        <dbReference type="Proteomes" id="UP000286134"/>
    </source>
</evidence>
<keyword evidence="2" id="KW-1185">Reference proteome</keyword>
<dbReference type="AlphaFoldDB" id="A0A420HR63"/>
<gene>
    <name evidence="1" type="ORF">OnM2_056059</name>
</gene>
<accession>A0A420HR63</accession>
<protein>
    <recommendedName>
        <fullName evidence="3">Retrotransposon gag domain-containing protein</fullName>
    </recommendedName>
</protein>
<evidence type="ECO:0008006" key="3">
    <source>
        <dbReference type="Google" id="ProtNLM"/>
    </source>
</evidence>
<sequence length="161" mass="18668">MTFVTKYLLKIQPSEIEEDEFYFYTEENSIESKIEAQSNVSCEMTNDEVIKLDNITEFQSGDAQHKALSPENILYCVDLQLASDADRWVQQTGFVRRILEDTTYATDEDLVRFEEAFKSRFSNTAIVAEPDVHVKLAIFQQNPKESLYEYSSALLHEFDLI</sequence>
<dbReference type="Proteomes" id="UP000286134">
    <property type="component" value="Unassembled WGS sequence"/>
</dbReference>
<name>A0A420HR63_9PEZI</name>
<comment type="caution">
    <text evidence="1">The sequence shown here is derived from an EMBL/GenBank/DDBJ whole genome shotgun (WGS) entry which is preliminary data.</text>
</comment>
<dbReference type="STRING" id="212602.A0A420HR63"/>
<dbReference type="EMBL" id="MCFK01005607">
    <property type="protein sequence ID" value="RKF59902.1"/>
    <property type="molecule type" value="Genomic_DNA"/>
</dbReference>
<reference evidence="1 2" key="1">
    <citation type="journal article" date="2018" name="BMC Genomics">
        <title>Comparative genome analyses reveal sequence features reflecting distinct modes of host-adaptation between dicot and monocot powdery mildew.</title>
        <authorList>
            <person name="Wu Y."/>
            <person name="Ma X."/>
            <person name="Pan Z."/>
            <person name="Kale S.D."/>
            <person name="Song Y."/>
            <person name="King H."/>
            <person name="Zhang Q."/>
            <person name="Presley C."/>
            <person name="Deng X."/>
            <person name="Wei C.I."/>
            <person name="Xiao S."/>
        </authorList>
    </citation>
    <scope>NUCLEOTIDE SEQUENCE [LARGE SCALE GENOMIC DNA]</scope>
    <source>
        <strain evidence="1">UMSG2</strain>
    </source>
</reference>
<organism evidence="1 2">
    <name type="scientific">Erysiphe neolycopersici</name>
    <dbReference type="NCBI Taxonomy" id="212602"/>
    <lineage>
        <taxon>Eukaryota</taxon>
        <taxon>Fungi</taxon>
        <taxon>Dikarya</taxon>
        <taxon>Ascomycota</taxon>
        <taxon>Pezizomycotina</taxon>
        <taxon>Leotiomycetes</taxon>
        <taxon>Erysiphales</taxon>
        <taxon>Erysiphaceae</taxon>
        <taxon>Erysiphe</taxon>
    </lineage>
</organism>